<comment type="pathway">
    <text evidence="2">Secondary metabolite biosynthesis.</text>
</comment>
<dbReference type="GeneID" id="107496319"/>
<dbReference type="PANTHER" id="PTHR31595:SF57">
    <property type="entry name" value="OS04G0481900 PROTEIN"/>
    <property type="match status" value="1"/>
</dbReference>
<feature type="transmembrane region" description="Helical" evidence="10">
    <location>
        <begin position="319"/>
        <end position="342"/>
    </location>
</feature>
<evidence type="ECO:0000256" key="1">
    <source>
        <dbReference type="ARBA" id="ARBA00004141"/>
    </source>
</evidence>
<protein>
    <submittedName>
        <fullName evidence="13">Probable long-chain-alcohol O-fatty-acyltransferase 5</fullName>
    </submittedName>
</protein>
<reference evidence="12" key="1">
    <citation type="journal article" date="2016" name="Nat. Genet.">
        <title>The genome sequences of Arachis duranensis and Arachis ipaensis, the diploid ancestors of cultivated peanut.</title>
        <authorList>
            <person name="Bertioli D.J."/>
            <person name="Cannon S.B."/>
            <person name="Froenicke L."/>
            <person name="Huang G."/>
            <person name="Farmer A.D."/>
            <person name="Cannon E.K."/>
            <person name="Liu X."/>
            <person name="Gao D."/>
            <person name="Clevenger J."/>
            <person name="Dash S."/>
            <person name="Ren L."/>
            <person name="Moretzsohn M.C."/>
            <person name="Shirasawa K."/>
            <person name="Huang W."/>
            <person name="Vidigal B."/>
            <person name="Abernathy B."/>
            <person name="Chu Y."/>
            <person name="Niederhuth C.E."/>
            <person name="Umale P."/>
            <person name="Araujo A.C."/>
            <person name="Kozik A."/>
            <person name="Kim K.D."/>
            <person name="Burow M.D."/>
            <person name="Varshney R.K."/>
            <person name="Wang X."/>
            <person name="Zhang X."/>
            <person name="Barkley N."/>
            <person name="Guimaraes P.M."/>
            <person name="Isobe S."/>
            <person name="Guo B."/>
            <person name="Liao B."/>
            <person name="Stalker H.T."/>
            <person name="Schmitz R.J."/>
            <person name="Scheffler B.E."/>
            <person name="Leal-Bertioli S.C."/>
            <person name="Xun X."/>
            <person name="Jackson S.A."/>
            <person name="Michelmore R."/>
            <person name="Ozias-Akins P."/>
        </authorList>
    </citation>
    <scope>NUCLEOTIDE SEQUENCE [LARGE SCALE GENOMIC DNA]</scope>
    <source>
        <strain evidence="12">cv. V14167</strain>
    </source>
</reference>
<dbReference type="InterPro" id="IPR032805">
    <property type="entry name" value="Wax_synthase_dom"/>
</dbReference>
<dbReference type="RefSeq" id="XP_015973034.1">
    <property type="nucleotide sequence ID" value="XM_016117548.3"/>
</dbReference>
<gene>
    <name evidence="13" type="primary">LOC107496319</name>
</gene>
<dbReference type="AlphaFoldDB" id="A0A6P4DZ07"/>
<keyword evidence="5 10" id="KW-0812">Transmembrane</keyword>
<comment type="subcellular location">
    <subcellularLocation>
        <location evidence="1">Membrane</location>
        <topology evidence="1">Multi-pass membrane protein</topology>
    </subcellularLocation>
</comment>
<reference evidence="13" key="2">
    <citation type="submission" date="2025-08" db="UniProtKB">
        <authorList>
            <consortium name="RefSeq"/>
        </authorList>
    </citation>
    <scope>IDENTIFICATION</scope>
    <source>
        <tissue evidence="13">Whole plant</tissue>
    </source>
</reference>
<feature type="transmembrane region" description="Helical" evidence="10">
    <location>
        <begin position="378"/>
        <end position="401"/>
    </location>
</feature>
<evidence type="ECO:0000256" key="5">
    <source>
        <dbReference type="ARBA" id="ARBA00022692"/>
    </source>
</evidence>
<feature type="domain" description="Wax synthase" evidence="11">
    <location>
        <begin position="273"/>
        <end position="356"/>
    </location>
</feature>
<dbReference type="PANTHER" id="PTHR31595">
    <property type="entry name" value="LONG-CHAIN-ALCOHOL O-FATTY-ACYLTRANSFERASE 3-RELATED"/>
    <property type="match status" value="1"/>
</dbReference>
<feature type="transmembrane region" description="Helical" evidence="10">
    <location>
        <begin position="354"/>
        <end position="372"/>
    </location>
</feature>
<feature type="transmembrane region" description="Helical" evidence="10">
    <location>
        <begin position="206"/>
        <end position="225"/>
    </location>
</feature>
<organism evidence="12 13">
    <name type="scientific">Arachis duranensis</name>
    <name type="common">Wild peanut</name>
    <dbReference type="NCBI Taxonomy" id="130453"/>
    <lineage>
        <taxon>Eukaryota</taxon>
        <taxon>Viridiplantae</taxon>
        <taxon>Streptophyta</taxon>
        <taxon>Embryophyta</taxon>
        <taxon>Tracheophyta</taxon>
        <taxon>Spermatophyta</taxon>
        <taxon>Magnoliopsida</taxon>
        <taxon>eudicotyledons</taxon>
        <taxon>Gunneridae</taxon>
        <taxon>Pentapetalae</taxon>
        <taxon>rosids</taxon>
        <taxon>fabids</taxon>
        <taxon>Fabales</taxon>
        <taxon>Fabaceae</taxon>
        <taxon>Papilionoideae</taxon>
        <taxon>50 kb inversion clade</taxon>
        <taxon>dalbergioids sensu lato</taxon>
        <taxon>Dalbergieae</taxon>
        <taxon>Pterocarpus clade</taxon>
        <taxon>Arachis</taxon>
    </lineage>
</organism>
<accession>A0A6P4DZ07</accession>
<sequence>MKLVNLAYLPHPLGGYSFSNWKQVPFNGFPPNRGLFHFGQFPYMIFSIHMHIISDIRNILLTMQNMLGPKCKELEGEIKSLMKVWFSIIASLCYCYFISSNIPKGKLRLLSLTPVLCLFTFLPLQLSYVLPTGITAFLITWLTSFKLILFTFDLGPLSSNPPKSLPFFLSFACLPLRGITQNQNQPYPSNQTHQNHSKVNVRKEKLHFIIFPIKALLFGVLLMGLNDHKQKIDHTVIIGLYCILVFLLVDIVVGLCNIVANAALGIELELPSNEPYLSTSLQEFWGRRWNLIVTYLLRHTIYIPVRTALSRTVLGPQWASVPGVMASFVVSGIMHELLFYYVTRAAPTWEVTCFFVLHGVCVVVELCVMKWLGHKGMLHWAISGPVTVVFVVATAACLFFPPLLRDGADERALEEFRNLVDCIKETF</sequence>
<comment type="similarity">
    <text evidence="3">Belongs to the wax synthase family.</text>
</comment>
<proteinExistence type="inferred from homology"/>
<dbReference type="GO" id="GO:0016020">
    <property type="term" value="C:membrane"/>
    <property type="evidence" value="ECO:0007669"/>
    <property type="project" value="UniProtKB-SubCell"/>
</dbReference>
<evidence type="ECO:0000256" key="10">
    <source>
        <dbReference type="SAM" id="Phobius"/>
    </source>
</evidence>
<feature type="transmembrane region" description="Helical" evidence="10">
    <location>
        <begin position="80"/>
        <end position="97"/>
    </location>
</feature>
<dbReference type="Pfam" id="PF13813">
    <property type="entry name" value="MBOAT_2"/>
    <property type="match status" value="1"/>
</dbReference>
<evidence type="ECO:0000256" key="2">
    <source>
        <dbReference type="ARBA" id="ARBA00005179"/>
    </source>
</evidence>
<dbReference type="Proteomes" id="UP000515211">
    <property type="component" value="Chromosome 7"/>
</dbReference>
<name>A0A6P4DZ07_ARADU</name>
<evidence type="ECO:0000313" key="12">
    <source>
        <dbReference type="Proteomes" id="UP000515211"/>
    </source>
</evidence>
<dbReference type="GO" id="GO:0006629">
    <property type="term" value="P:lipid metabolic process"/>
    <property type="evidence" value="ECO:0007669"/>
    <property type="project" value="UniProtKB-KW"/>
</dbReference>
<feature type="transmembrane region" description="Helical" evidence="10">
    <location>
        <begin position="109"/>
        <end position="128"/>
    </location>
</feature>
<keyword evidence="8 10" id="KW-0472">Membrane</keyword>
<evidence type="ECO:0000256" key="6">
    <source>
        <dbReference type="ARBA" id="ARBA00022989"/>
    </source>
</evidence>
<evidence type="ECO:0000256" key="3">
    <source>
        <dbReference type="ARBA" id="ARBA00007282"/>
    </source>
</evidence>
<keyword evidence="12" id="KW-1185">Reference proteome</keyword>
<dbReference type="InterPro" id="IPR044851">
    <property type="entry name" value="Wax_synthase"/>
</dbReference>
<evidence type="ECO:0000256" key="8">
    <source>
        <dbReference type="ARBA" id="ARBA00023136"/>
    </source>
</evidence>
<keyword evidence="7" id="KW-0443">Lipid metabolism</keyword>
<evidence type="ECO:0000256" key="7">
    <source>
        <dbReference type="ARBA" id="ARBA00023098"/>
    </source>
</evidence>
<feature type="transmembrane region" description="Helical" evidence="10">
    <location>
        <begin position="134"/>
        <end position="152"/>
    </location>
</feature>
<evidence type="ECO:0000259" key="11">
    <source>
        <dbReference type="Pfam" id="PF13813"/>
    </source>
</evidence>
<keyword evidence="9" id="KW-0012">Acyltransferase</keyword>
<feature type="transmembrane region" description="Helical" evidence="10">
    <location>
        <begin position="41"/>
        <end position="60"/>
    </location>
</feature>
<keyword evidence="4" id="KW-0808">Transferase</keyword>
<dbReference type="GO" id="GO:0008374">
    <property type="term" value="F:O-acyltransferase activity"/>
    <property type="evidence" value="ECO:0007669"/>
    <property type="project" value="InterPro"/>
</dbReference>
<keyword evidence="6 10" id="KW-1133">Transmembrane helix</keyword>
<dbReference type="OrthoDB" id="1077582at2759"/>
<feature type="transmembrane region" description="Helical" evidence="10">
    <location>
        <begin position="237"/>
        <end position="260"/>
    </location>
</feature>
<evidence type="ECO:0000313" key="13">
    <source>
        <dbReference type="RefSeq" id="XP_015973034.1"/>
    </source>
</evidence>
<dbReference type="KEGG" id="adu:107496319"/>
<evidence type="ECO:0000256" key="9">
    <source>
        <dbReference type="ARBA" id="ARBA00023315"/>
    </source>
</evidence>
<evidence type="ECO:0000256" key="4">
    <source>
        <dbReference type="ARBA" id="ARBA00022679"/>
    </source>
</evidence>